<evidence type="ECO:0000313" key="1">
    <source>
        <dbReference type="EMBL" id="TDG78852.1"/>
    </source>
</evidence>
<keyword evidence="2" id="KW-1185">Reference proteome</keyword>
<dbReference type="EMBL" id="PUFO01000030">
    <property type="protein sequence ID" value="TDG78852.1"/>
    <property type="molecule type" value="Genomic_DNA"/>
</dbReference>
<accession>A0A4R5NQJ8</accession>
<reference evidence="1 2" key="1">
    <citation type="journal article" date="2019" name="Appl. Microbiol. Biotechnol.">
        <title>Uncovering carbohydrate metabolism through a genotype-phenotype association study of 56 lactic acid bacteria genomes.</title>
        <authorList>
            <person name="Buron-Moles G."/>
            <person name="Chailyan A."/>
            <person name="Dolejs I."/>
            <person name="Forster J."/>
            <person name="Miks M.H."/>
        </authorList>
    </citation>
    <scope>NUCLEOTIDE SEQUENCE [LARGE SCALE GENOMIC DNA]</scope>
    <source>
        <strain evidence="1 2">ATCC 49373</strain>
    </source>
</reference>
<dbReference type="OrthoDB" id="2304586at2"/>
<dbReference type="Proteomes" id="UP000294854">
    <property type="component" value="Unassembled WGS sequence"/>
</dbReference>
<organism evidence="1 2">
    <name type="scientific">Secundilactobacillus malefermentans</name>
    <dbReference type="NCBI Taxonomy" id="176292"/>
    <lineage>
        <taxon>Bacteria</taxon>
        <taxon>Bacillati</taxon>
        <taxon>Bacillota</taxon>
        <taxon>Bacilli</taxon>
        <taxon>Lactobacillales</taxon>
        <taxon>Lactobacillaceae</taxon>
        <taxon>Secundilactobacillus</taxon>
    </lineage>
</organism>
<dbReference type="RefSeq" id="WP_010620617.1">
    <property type="nucleotide sequence ID" value="NZ_CP042371.1"/>
</dbReference>
<evidence type="ECO:0000313" key="2">
    <source>
        <dbReference type="Proteomes" id="UP000294854"/>
    </source>
</evidence>
<comment type="caution">
    <text evidence="1">The sequence shown here is derived from an EMBL/GenBank/DDBJ whole genome shotgun (WGS) entry which is preliminary data.</text>
</comment>
<protein>
    <submittedName>
        <fullName evidence="1">Uncharacterized protein</fullName>
    </submittedName>
</protein>
<gene>
    <name evidence="1" type="ORF">C5L31_000512</name>
</gene>
<dbReference type="AlphaFoldDB" id="A0A4R5NQJ8"/>
<sequence>MSENMQKYEKAQWQEAQAAVLDEYESYLNELRKKGIEFTINHCRQLIVYQDLIAEWHHKLPTLIVDLEDNPLALTIFSDLAKSGKSHLLDRSYTRVTNWVDYEPSPLSIWLELEEDYDI</sequence>
<name>A0A4R5NQJ8_9LACO</name>
<proteinExistence type="predicted"/>